<comment type="caution">
    <text evidence="3">The sequence shown here is derived from an EMBL/GenBank/DDBJ whole genome shotgun (WGS) entry which is preliminary data.</text>
</comment>
<dbReference type="GO" id="GO:0016616">
    <property type="term" value="F:oxidoreductase activity, acting on the CH-OH group of donors, NAD or NADP as acceptor"/>
    <property type="evidence" value="ECO:0007669"/>
    <property type="project" value="UniProtKB-ARBA"/>
</dbReference>
<dbReference type="SMART" id="SM00829">
    <property type="entry name" value="PKS_ER"/>
    <property type="match status" value="1"/>
</dbReference>
<name>A0A4U5JAI4_9EURY</name>
<dbReference type="InterPro" id="IPR011032">
    <property type="entry name" value="GroES-like_sf"/>
</dbReference>
<keyword evidence="1" id="KW-0521">NADP</keyword>
<evidence type="ECO:0000259" key="2">
    <source>
        <dbReference type="SMART" id="SM00829"/>
    </source>
</evidence>
<dbReference type="Gene3D" id="3.90.180.10">
    <property type="entry name" value="Medium-chain alcohol dehydrogenases, catalytic domain"/>
    <property type="match status" value="1"/>
</dbReference>
<dbReference type="Pfam" id="PF08240">
    <property type="entry name" value="ADH_N"/>
    <property type="match status" value="1"/>
</dbReference>
<dbReference type="PANTHER" id="PTHR44154:SF1">
    <property type="entry name" value="QUINONE OXIDOREDUCTASE"/>
    <property type="match status" value="1"/>
</dbReference>
<dbReference type="GO" id="GO:0044281">
    <property type="term" value="P:small molecule metabolic process"/>
    <property type="evidence" value="ECO:0007669"/>
    <property type="project" value="UniProtKB-ARBA"/>
</dbReference>
<proteinExistence type="predicted"/>
<dbReference type="EMBL" id="QKNX01000002">
    <property type="protein sequence ID" value="TKR26182.1"/>
    <property type="molecule type" value="Genomic_DNA"/>
</dbReference>
<dbReference type="InterPro" id="IPR013149">
    <property type="entry name" value="ADH-like_C"/>
</dbReference>
<dbReference type="SUPFAM" id="SSF50129">
    <property type="entry name" value="GroES-like"/>
    <property type="match status" value="1"/>
</dbReference>
<dbReference type="InterPro" id="IPR051603">
    <property type="entry name" value="Zinc-ADH_QOR/CCCR"/>
</dbReference>
<dbReference type="GO" id="GO:0030554">
    <property type="term" value="F:adenyl nucleotide binding"/>
    <property type="evidence" value="ECO:0007669"/>
    <property type="project" value="UniProtKB-ARBA"/>
</dbReference>
<keyword evidence="4" id="KW-1185">Reference proteome</keyword>
<dbReference type="AlphaFoldDB" id="A0A4U5JAI4"/>
<dbReference type="PANTHER" id="PTHR44154">
    <property type="entry name" value="QUINONE OXIDOREDUCTASE"/>
    <property type="match status" value="1"/>
</dbReference>
<dbReference type="GO" id="GO:0043168">
    <property type="term" value="F:anion binding"/>
    <property type="evidence" value="ECO:0007669"/>
    <property type="project" value="UniProtKB-ARBA"/>
</dbReference>
<gene>
    <name evidence="3" type="ORF">DM868_06725</name>
</gene>
<evidence type="ECO:0000256" key="1">
    <source>
        <dbReference type="ARBA" id="ARBA00022857"/>
    </source>
</evidence>
<dbReference type="OrthoDB" id="8709at2157"/>
<reference evidence="3 4" key="1">
    <citation type="submission" date="2019-04" db="EMBL/GenBank/DDBJ databases">
        <title>Natronomonas sp. F20-122 a newhaloarchaeon isolated from a saline saltern of Isla Bacuta, Huelva, Spain.</title>
        <authorList>
            <person name="Duran-Viseras A."/>
            <person name="Sanchez-Porro C."/>
            <person name="Ventosa A."/>
        </authorList>
    </citation>
    <scope>NUCLEOTIDE SEQUENCE [LARGE SCALE GENOMIC DNA]</scope>
    <source>
        <strain evidence="3 4">F20-122</strain>
    </source>
</reference>
<evidence type="ECO:0000313" key="3">
    <source>
        <dbReference type="EMBL" id="TKR26182.1"/>
    </source>
</evidence>
<dbReference type="RefSeq" id="WP_137276098.1">
    <property type="nucleotide sequence ID" value="NZ_QKNX01000002.1"/>
</dbReference>
<organism evidence="3 4">
    <name type="scientific">Natronomonas salsuginis</name>
    <dbReference type="NCBI Taxonomy" id="2217661"/>
    <lineage>
        <taxon>Archaea</taxon>
        <taxon>Methanobacteriati</taxon>
        <taxon>Methanobacteriota</taxon>
        <taxon>Stenosarchaea group</taxon>
        <taxon>Halobacteria</taxon>
        <taxon>Halobacteriales</taxon>
        <taxon>Natronomonadaceae</taxon>
        <taxon>Natronomonas</taxon>
    </lineage>
</organism>
<feature type="domain" description="Enoyl reductase (ER)" evidence="2">
    <location>
        <begin position="21"/>
        <end position="353"/>
    </location>
</feature>
<accession>A0A4U5JAI4</accession>
<dbReference type="InterPro" id="IPR036291">
    <property type="entry name" value="NAD(P)-bd_dom_sf"/>
</dbReference>
<dbReference type="InterPro" id="IPR013154">
    <property type="entry name" value="ADH-like_N"/>
</dbReference>
<protein>
    <submittedName>
        <fullName evidence="3">Alcohol dehydrogenase</fullName>
    </submittedName>
</protein>
<dbReference type="InterPro" id="IPR020843">
    <property type="entry name" value="ER"/>
</dbReference>
<dbReference type="Proteomes" id="UP000308037">
    <property type="component" value="Unassembled WGS sequence"/>
</dbReference>
<sequence>MSDNASIEADSMAAVGFHEHGDIDQFELLDVPIPEIDADEVLVDVKATALNHQDLFAVRELDHYITDYPFWGGGDTAGVIAALGEDVEGWSVGDRVLVNSRIACGECDLCLAGEQSMCRNFQVYGEHRRGGYAEYLDVPERNLHAIPDEYDFTRAAAVPIAAGCAWRALATRAELHPSDELLIVGATGGVGTYAVQIARNVFDVETLYATTSSEEKAAVLRDMGVDHVINYAEESFDSAVWELTDGQGVDAVFNTVGGDTWVPSMRALRNGGRLIVSGATAGPNPETELRLVFMRQLEVVGSTSHSHTDFTQMLEKVWGDDLEPVIQETYPLEGYAEAFEKMANRDVYGKLVLTQE</sequence>
<evidence type="ECO:0000313" key="4">
    <source>
        <dbReference type="Proteomes" id="UP000308037"/>
    </source>
</evidence>
<dbReference type="SUPFAM" id="SSF51735">
    <property type="entry name" value="NAD(P)-binding Rossmann-fold domains"/>
    <property type="match status" value="1"/>
</dbReference>
<dbReference type="Pfam" id="PF00107">
    <property type="entry name" value="ADH_zinc_N"/>
    <property type="match status" value="1"/>
</dbReference>